<proteinExistence type="predicted"/>
<keyword evidence="2" id="KW-1185">Reference proteome</keyword>
<name>A0ABN7X090_GIGMA</name>
<feature type="non-terminal residue" evidence="1">
    <location>
        <position position="1"/>
    </location>
</feature>
<evidence type="ECO:0000313" key="2">
    <source>
        <dbReference type="Proteomes" id="UP000789901"/>
    </source>
</evidence>
<dbReference type="Proteomes" id="UP000789901">
    <property type="component" value="Unassembled WGS sequence"/>
</dbReference>
<accession>A0ABN7X090</accession>
<gene>
    <name evidence="1" type="ORF">GMARGA_LOCUS37218</name>
</gene>
<evidence type="ECO:0000313" key="1">
    <source>
        <dbReference type="EMBL" id="CAG8844658.1"/>
    </source>
</evidence>
<dbReference type="EMBL" id="CAJVQB010076706">
    <property type="protein sequence ID" value="CAG8844658.1"/>
    <property type="molecule type" value="Genomic_DNA"/>
</dbReference>
<organism evidence="1 2">
    <name type="scientific">Gigaspora margarita</name>
    <dbReference type="NCBI Taxonomy" id="4874"/>
    <lineage>
        <taxon>Eukaryota</taxon>
        <taxon>Fungi</taxon>
        <taxon>Fungi incertae sedis</taxon>
        <taxon>Mucoromycota</taxon>
        <taxon>Glomeromycotina</taxon>
        <taxon>Glomeromycetes</taxon>
        <taxon>Diversisporales</taxon>
        <taxon>Gigasporaceae</taxon>
        <taxon>Gigaspora</taxon>
    </lineage>
</organism>
<reference evidence="1 2" key="1">
    <citation type="submission" date="2021-06" db="EMBL/GenBank/DDBJ databases">
        <authorList>
            <person name="Kallberg Y."/>
            <person name="Tangrot J."/>
            <person name="Rosling A."/>
        </authorList>
    </citation>
    <scope>NUCLEOTIDE SEQUENCE [LARGE SCALE GENOMIC DNA]</scope>
    <source>
        <strain evidence="1 2">120-4 pot B 10/14</strain>
    </source>
</reference>
<feature type="non-terminal residue" evidence="1">
    <location>
        <position position="51"/>
    </location>
</feature>
<sequence length="51" mass="5904">SADMFSNFLHCIVMHKSTSEVDVPRRFMDDLYESIIMKVQHDQGASNFMGH</sequence>
<protein>
    <submittedName>
        <fullName evidence="1">426_t:CDS:1</fullName>
    </submittedName>
</protein>
<comment type="caution">
    <text evidence="1">The sequence shown here is derived from an EMBL/GenBank/DDBJ whole genome shotgun (WGS) entry which is preliminary data.</text>
</comment>